<sequence length="385" mass="44551">MSNTIDAKGKQLVEGSASEIEQGVQEVEQNYAEFEAEVEGIQEVPNFSLTEIYSLIVILSNLTVEILQQFENVRLEIIIDSYCNPVALACKKIKKVVREYNDTLRLDGVSKNERNHYLSLGLFVFARKFIRSFFEFHNENKYYDNLVVRGKKVSILQYLITYDLYEAKANEWIIEIKKWDEHQMPLEYVENSNYLPTSVVSKENENDIDEDIVGEKIFTYDVINEEVTSEDCKMFNKACMVPGVKNAFKPFYYYFNGLNENVKLKLEHQLINPFLTDKIYEEHRNKMFGFYQNIKEDHVKYNIYLPQSHFQLTVTIRNYCWKFSKAKLQPDQIGGHGNRGGHSGGRHSKNKGGRGEGHNYDSGYQGGYGEGQSYYLGYGSGHGGY</sequence>
<evidence type="ECO:0000256" key="1">
    <source>
        <dbReference type="SAM" id="Coils"/>
    </source>
</evidence>
<accession>A0A915MTN4</accession>
<dbReference type="Proteomes" id="UP000887561">
    <property type="component" value="Unplaced"/>
</dbReference>
<dbReference type="AlphaFoldDB" id="A0A915MTN4"/>
<keyword evidence="3" id="KW-1185">Reference proteome</keyword>
<proteinExistence type="predicted"/>
<reference evidence="4" key="1">
    <citation type="submission" date="2022-11" db="UniProtKB">
        <authorList>
            <consortium name="WormBaseParasite"/>
        </authorList>
    </citation>
    <scope>IDENTIFICATION</scope>
</reference>
<keyword evidence="1" id="KW-0175">Coiled coil</keyword>
<feature type="compositionally biased region" description="Gly residues" evidence="2">
    <location>
        <begin position="334"/>
        <end position="343"/>
    </location>
</feature>
<evidence type="ECO:0000313" key="3">
    <source>
        <dbReference type="Proteomes" id="UP000887561"/>
    </source>
</evidence>
<feature type="region of interest" description="Disordered" evidence="2">
    <location>
        <begin position="332"/>
        <end position="363"/>
    </location>
</feature>
<dbReference type="WBParaSite" id="scaffold5474_cov181.g9587">
    <property type="protein sequence ID" value="scaffold5474_cov181.g9587"/>
    <property type="gene ID" value="scaffold5474_cov181.g9587"/>
</dbReference>
<evidence type="ECO:0000313" key="4">
    <source>
        <dbReference type="WBParaSite" id="scaffold5474_cov181.g9587"/>
    </source>
</evidence>
<organism evidence="3 4">
    <name type="scientific">Meloidogyne javanica</name>
    <name type="common">Root-knot nematode worm</name>
    <dbReference type="NCBI Taxonomy" id="6303"/>
    <lineage>
        <taxon>Eukaryota</taxon>
        <taxon>Metazoa</taxon>
        <taxon>Ecdysozoa</taxon>
        <taxon>Nematoda</taxon>
        <taxon>Chromadorea</taxon>
        <taxon>Rhabditida</taxon>
        <taxon>Tylenchina</taxon>
        <taxon>Tylenchomorpha</taxon>
        <taxon>Tylenchoidea</taxon>
        <taxon>Meloidogynidae</taxon>
        <taxon>Meloidogyninae</taxon>
        <taxon>Meloidogyne</taxon>
        <taxon>Meloidogyne incognita group</taxon>
    </lineage>
</organism>
<evidence type="ECO:0000256" key="2">
    <source>
        <dbReference type="SAM" id="MobiDB-lite"/>
    </source>
</evidence>
<protein>
    <submittedName>
        <fullName evidence="4">Uncharacterized protein</fullName>
    </submittedName>
</protein>
<feature type="coiled-coil region" evidence="1">
    <location>
        <begin position="17"/>
        <end position="44"/>
    </location>
</feature>
<name>A0A915MTN4_MELJA</name>